<evidence type="ECO:0000256" key="5">
    <source>
        <dbReference type="ARBA" id="ARBA00023163"/>
    </source>
</evidence>
<dbReference type="CDD" id="cd00067">
    <property type="entry name" value="GAL4"/>
    <property type="match status" value="1"/>
</dbReference>
<protein>
    <recommendedName>
        <fullName evidence="7">Zn(2)-C6 fungal-type domain-containing protein</fullName>
    </recommendedName>
</protein>
<dbReference type="InterPro" id="IPR052360">
    <property type="entry name" value="Transcr_Regulatory_Proteins"/>
</dbReference>
<gene>
    <name evidence="8" type="ORF">LMH87_008670</name>
</gene>
<reference evidence="8" key="1">
    <citation type="journal article" date="2023" name="Access Microbiol">
        <title>De-novo genome assembly for Akanthomyces muscarius, a biocontrol agent of insect agricultural pests.</title>
        <authorList>
            <person name="Erdos Z."/>
            <person name="Studholme D.J."/>
            <person name="Raymond B."/>
            <person name="Sharma M."/>
        </authorList>
    </citation>
    <scope>NUCLEOTIDE SEQUENCE</scope>
    <source>
        <strain evidence="8">Ve6</strain>
    </source>
</reference>
<dbReference type="GO" id="GO:0000981">
    <property type="term" value="F:DNA-binding transcription factor activity, RNA polymerase II-specific"/>
    <property type="evidence" value="ECO:0007669"/>
    <property type="project" value="InterPro"/>
</dbReference>
<dbReference type="PROSITE" id="PS50048">
    <property type="entry name" value="ZN2_CY6_FUNGAL_2"/>
    <property type="match status" value="1"/>
</dbReference>
<keyword evidence="5" id="KW-0804">Transcription</keyword>
<dbReference type="EMBL" id="JAJHUN010000006">
    <property type="protein sequence ID" value="KAJ4158130.1"/>
    <property type="molecule type" value="Genomic_DNA"/>
</dbReference>
<evidence type="ECO:0000256" key="2">
    <source>
        <dbReference type="ARBA" id="ARBA00022833"/>
    </source>
</evidence>
<dbReference type="GeneID" id="80895829"/>
<dbReference type="Proteomes" id="UP001144673">
    <property type="component" value="Unassembled WGS sequence"/>
</dbReference>
<accession>A0A9W8QK59</accession>
<name>A0A9W8QK59_AKAMU</name>
<dbReference type="AlphaFoldDB" id="A0A9W8QK59"/>
<dbReference type="InterPro" id="IPR001138">
    <property type="entry name" value="Zn2Cys6_DnaBD"/>
</dbReference>
<comment type="caution">
    <text evidence="8">The sequence shown here is derived from an EMBL/GenBank/DDBJ whole genome shotgun (WGS) entry which is preliminary data.</text>
</comment>
<keyword evidence="3" id="KW-0805">Transcription regulation</keyword>
<evidence type="ECO:0000313" key="9">
    <source>
        <dbReference type="Proteomes" id="UP001144673"/>
    </source>
</evidence>
<evidence type="ECO:0000256" key="1">
    <source>
        <dbReference type="ARBA" id="ARBA00022723"/>
    </source>
</evidence>
<dbReference type="KEGG" id="amus:LMH87_008670"/>
<proteinExistence type="predicted"/>
<dbReference type="PANTHER" id="PTHR36206:SF12">
    <property type="entry name" value="ASPERCRYPTIN BIOSYNTHESIS CLUSTER-SPECIFIC TRANSCRIPTION REGULATOR ATNN-RELATED"/>
    <property type="match status" value="1"/>
</dbReference>
<keyword evidence="9" id="KW-1185">Reference proteome</keyword>
<dbReference type="SUPFAM" id="SSF57701">
    <property type="entry name" value="Zn2/Cys6 DNA-binding domain"/>
    <property type="match status" value="1"/>
</dbReference>
<keyword evidence="4" id="KW-0238">DNA-binding</keyword>
<dbReference type="Gene3D" id="4.10.240.10">
    <property type="entry name" value="Zn(2)-C6 fungal-type DNA-binding domain"/>
    <property type="match status" value="1"/>
</dbReference>
<keyword evidence="1" id="KW-0479">Metal-binding</keyword>
<dbReference type="PANTHER" id="PTHR36206">
    <property type="entry name" value="ASPERCRYPTIN BIOSYNTHESIS CLUSTER-SPECIFIC TRANSCRIPTION REGULATOR ATNN-RELATED"/>
    <property type="match status" value="1"/>
</dbReference>
<sequence>MPAHAPAQAVVIGASNKPRMTVKEIRTRTGCLTCRQRRIKCDERKPTCHRCFIGRRECSGLGYGLPRGNLVPPRQQAPTVKRSMFPGVNTAKAGRVHKEPVPPDWPLMQAVKYYNIKMQQTLDPAVPRHDVAYYFNFSRIIPDVYICSIVSFYLVACFKVRGQILKPGEEPSLGGTWSRYYEYLGKTLGIVNDCIRGVGPWSRRIGGFGPILNMFDSDFVLNGSTWPAHANGAFAYIDSVGGMHALLRENFQLKGYRAIALLM</sequence>
<dbReference type="GO" id="GO:0003677">
    <property type="term" value="F:DNA binding"/>
    <property type="evidence" value="ECO:0007669"/>
    <property type="project" value="UniProtKB-KW"/>
</dbReference>
<evidence type="ECO:0000259" key="7">
    <source>
        <dbReference type="PROSITE" id="PS50048"/>
    </source>
</evidence>
<dbReference type="GO" id="GO:0008270">
    <property type="term" value="F:zinc ion binding"/>
    <property type="evidence" value="ECO:0007669"/>
    <property type="project" value="InterPro"/>
</dbReference>
<evidence type="ECO:0000256" key="6">
    <source>
        <dbReference type="ARBA" id="ARBA00023242"/>
    </source>
</evidence>
<feature type="domain" description="Zn(2)-C6 fungal-type" evidence="7">
    <location>
        <begin position="30"/>
        <end position="59"/>
    </location>
</feature>
<dbReference type="PROSITE" id="PS00463">
    <property type="entry name" value="ZN2_CY6_FUNGAL_1"/>
    <property type="match status" value="1"/>
</dbReference>
<evidence type="ECO:0000256" key="4">
    <source>
        <dbReference type="ARBA" id="ARBA00023125"/>
    </source>
</evidence>
<keyword evidence="2" id="KW-0862">Zinc</keyword>
<evidence type="ECO:0000313" key="8">
    <source>
        <dbReference type="EMBL" id="KAJ4158130.1"/>
    </source>
</evidence>
<dbReference type="Pfam" id="PF00172">
    <property type="entry name" value="Zn_clus"/>
    <property type="match status" value="1"/>
</dbReference>
<dbReference type="InterPro" id="IPR036864">
    <property type="entry name" value="Zn2-C6_fun-type_DNA-bd_sf"/>
</dbReference>
<dbReference type="SMART" id="SM00066">
    <property type="entry name" value="GAL4"/>
    <property type="match status" value="1"/>
</dbReference>
<dbReference type="RefSeq" id="XP_056056497.1">
    <property type="nucleotide sequence ID" value="XM_056201878.1"/>
</dbReference>
<organism evidence="8 9">
    <name type="scientific">Akanthomyces muscarius</name>
    <name type="common">Entomopathogenic fungus</name>
    <name type="synonym">Lecanicillium muscarium</name>
    <dbReference type="NCBI Taxonomy" id="2231603"/>
    <lineage>
        <taxon>Eukaryota</taxon>
        <taxon>Fungi</taxon>
        <taxon>Dikarya</taxon>
        <taxon>Ascomycota</taxon>
        <taxon>Pezizomycotina</taxon>
        <taxon>Sordariomycetes</taxon>
        <taxon>Hypocreomycetidae</taxon>
        <taxon>Hypocreales</taxon>
        <taxon>Cordycipitaceae</taxon>
        <taxon>Akanthomyces</taxon>
    </lineage>
</organism>
<keyword evidence="6" id="KW-0539">Nucleus</keyword>
<evidence type="ECO:0000256" key="3">
    <source>
        <dbReference type="ARBA" id="ARBA00023015"/>
    </source>
</evidence>